<reference evidence="1 2" key="1">
    <citation type="submission" date="2012-12" db="EMBL/GenBank/DDBJ databases">
        <title>Whole genome shotgun sequence of Gordonia aichiensis NBRC 108223.</title>
        <authorList>
            <person name="Isaki-Nakamura S."/>
            <person name="Hosoyama A."/>
            <person name="Tsuchikane K."/>
            <person name="Ando Y."/>
            <person name="Baba S."/>
            <person name="Ohji S."/>
            <person name="Hamada M."/>
            <person name="Tamura T."/>
            <person name="Yamazoe A."/>
            <person name="Yamazaki S."/>
            <person name="Fujita N."/>
        </authorList>
    </citation>
    <scope>NUCLEOTIDE SEQUENCE [LARGE SCALE GENOMIC DNA]</scope>
    <source>
        <strain evidence="1 2">NBRC 108223</strain>
    </source>
</reference>
<keyword evidence="2" id="KW-1185">Reference proteome</keyword>
<proteinExistence type="predicted"/>
<dbReference type="Proteomes" id="UP000010988">
    <property type="component" value="Unassembled WGS sequence"/>
</dbReference>
<organism evidence="1 2">
    <name type="scientific">Gordonia aichiensis NBRC 108223</name>
    <dbReference type="NCBI Taxonomy" id="1220583"/>
    <lineage>
        <taxon>Bacteria</taxon>
        <taxon>Bacillati</taxon>
        <taxon>Actinomycetota</taxon>
        <taxon>Actinomycetes</taxon>
        <taxon>Mycobacteriales</taxon>
        <taxon>Gordoniaceae</taxon>
        <taxon>Gordonia</taxon>
    </lineage>
</organism>
<gene>
    <name evidence="1" type="ORF">GOACH_01_01300</name>
</gene>
<dbReference type="EMBL" id="BANR01000001">
    <property type="protein sequence ID" value="GAC46811.1"/>
    <property type="molecule type" value="Genomic_DNA"/>
</dbReference>
<evidence type="ECO:0000313" key="2">
    <source>
        <dbReference type="Proteomes" id="UP000010988"/>
    </source>
</evidence>
<comment type="caution">
    <text evidence="1">The sequence shown here is derived from an EMBL/GenBank/DDBJ whole genome shotgun (WGS) entry which is preliminary data.</text>
</comment>
<dbReference type="AlphaFoldDB" id="L7KE90"/>
<evidence type="ECO:0000313" key="1">
    <source>
        <dbReference type="EMBL" id="GAC46811.1"/>
    </source>
</evidence>
<name>L7KE90_9ACTN</name>
<sequence>MLASTTTLVRVSHAVISSVALVDDARQVPPTRKAVRRVVDTALADDPSRLVVEPGDSAHPDVLLAEVVAILMIADRLDVEVAYAPTSATPATTRYGLPHGARGADLARHGVARDLPLIRDDAATVLVGSARHLGAESSALHGETYVDDARLFRGSVRGVRIEPTRDAPGVRARVERPLLPGRWHSGRAAQTGGTNLVVEREGVLTPRIVKRSTYYRHHVDWKLVCP</sequence>
<dbReference type="STRING" id="1220583.GOACH_01_01300"/>
<dbReference type="eggNOG" id="COG1597">
    <property type="taxonomic scope" value="Bacteria"/>
</dbReference>
<accession>L7KE90</accession>
<protein>
    <submittedName>
        <fullName evidence="1">Uncharacterized protein</fullName>
    </submittedName>
</protein>